<feature type="region of interest" description="Disordered" evidence="1">
    <location>
        <begin position="13"/>
        <end position="33"/>
    </location>
</feature>
<dbReference type="InterPro" id="IPR046828">
    <property type="entry name" value="RepSA"/>
</dbReference>
<protein>
    <submittedName>
        <fullName evidence="2">Replication initiator</fullName>
    </submittedName>
</protein>
<dbReference type="EMBL" id="JBIENY010000297">
    <property type="protein sequence ID" value="MFG6297843.1"/>
    <property type="molecule type" value="Genomic_DNA"/>
</dbReference>
<dbReference type="Pfam" id="PF20199">
    <property type="entry name" value="RepSA"/>
    <property type="match status" value="1"/>
</dbReference>
<name>A0ABW7E3Z9_STRRO</name>
<feature type="compositionally biased region" description="Basic and acidic residues" evidence="1">
    <location>
        <begin position="13"/>
        <end position="28"/>
    </location>
</feature>
<reference evidence="2 3" key="1">
    <citation type="submission" date="2024-10" db="EMBL/GenBank/DDBJ databases">
        <title>Draft genome assembly of a novel steroid transforming actinomycete isolated from African clawed frog Xenopus laevis.</title>
        <authorList>
            <person name="Bragin E."/>
            <person name="Kollerov V."/>
            <person name="Donova M.V."/>
        </authorList>
    </citation>
    <scope>NUCLEOTIDE SEQUENCE [LARGE SCALE GENOMIC DNA]</scope>
    <source>
        <strain evidence="2 3">MTOC-St3</strain>
    </source>
</reference>
<proteinExistence type="predicted"/>
<comment type="caution">
    <text evidence="2">The sequence shown here is derived from an EMBL/GenBank/DDBJ whole genome shotgun (WGS) entry which is preliminary data.</text>
</comment>
<evidence type="ECO:0000313" key="2">
    <source>
        <dbReference type="EMBL" id="MFG6297843.1"/>
    </source>
</evidence>
<evidence type="ECO:0000313" key="3">
    <source>
        <dbReference type="Proteomes" id="UP001605990"/>
    </source>
</evidence>
<keyword evidence="3" id="KW-1185">Reference proteome</keyword>
<sequence>RYSTTLGALRQTRADYRARQERRERGLSEDLDDTDGSTLVLAHWTYAGQGHSPGESWLAASIARDLRLNRETAREALADLHDMDDMEVWA</sequence>
<feature type="non-terminal residue" evidence="2">
    <location>
        <position position="1"/>
    </location>
</feature>
<evidence type="ECO:0000256" key="1">
    <source>
        <dbReference type="SAM" id="MobiDB-lite"/>
    </source>
</evidence>
<dbReference type="Proteomes" id="UP001605990">
    <property type="component" value="Unassembled WGS sequence"/>
</dbReference>
<organism evidence="2 3">
    <name type="scientific">Streptomyces rochei</name>
    <name type="common">Streptomyces parvullus</name>
    <dbReference type="NCBI Taxonomy" id="1928"/>
    <lineage>
        <taxon>Bacteria</taxon>
        <taxon>Bacillati</taxon>
        <taxon>Actinomycetota</taxon>
        <taxon>Actinomycetes</taxon>
        <taxon>Kitasatosporales</taxon>
        <taxon>Streptomycetaceae</taxon>
        <taxon>Streptomyces</taxon>
        <taxon>Streptomyces rochei group</taxon>
    </lineage>
</organism>
<accession>A0ABW7E3Z9</accession>
<dbReference type="RefSeq" id="WP_394394557.1">
    <property type="nucleotide sequence ID" value="NZ_JBIENY010000297.1"/>
</dbReference>
<gene>
    <name evidence="2" type="ORF">ACGU38_21045</name>
</gene>